<organism evidence="1 2">
    <name type="scientific">Moorena bouillonii PNG</name>
    <dbReference type="NCBI Taxonomy" id="568701"/>
    <lineage>
        <taxon>Bacteria</taxon>
        <taxon>Bacillati</taxon>
        <taxon>Cyanobacteriota</taxon>
        <taxon>Cyanophyceae</taxon>
        <taxon>Coleofasciculales</taxon>
        <taxon>Coleofasciculaceae</taxon>
        <taxon>Moorena</taxon>
    </lineage>
</organism>
<name>A0A1U7N8I8_9CYAN</name>
<comment type="caution">
    <text evidence="1">The sequence shown here is derived from an EMBL/GenBank/DDBJ whole genome shotgun (WGS) entry which is preliminary data.</text>
</comment>
<sequence length="77" mass="8567">MLGSVGKLSLLVGGWQPPTNKNVQDANSNQRDFRGLLRLVAISPVATVTNQHIIKGHFSMFDIKYASFNDLDKLLRI</sequence>
<dbReference type="Proteomes" id="UP000186657">
    <property type="component" value="Unassembled WGS sequence"/>
</dbReference>
<evidence type="ECO:0000313" key="1">
    <source>
        <dbReference type="EMBL" id="OLT62261.1"/>
    </source>
</evidence>
<reference evidence="1 2" key="1">
    <citation type="submission" date="2016-10" db="EMBL/GenBank/DDBJ databases">
        <title>Comparative genomics uncovers the prolific and rare metabolic potential of the cyanobacterial genus Moorea.</title>
        <authorList>
            <person name="Leao T."/>
            <person name="Castelao G."/>
            <person name="Korobeynikov A."/>
            <person name="Monroe E.A."/>
            <person name="Podell S."/>
            <person name="Glukhov E."/>
            <person name="Allen E."/>
            <person name="Gerwick W.H."/>
            <person name="Gerwick L."/>
        </authorList>
    </citation>
    <scope>NUCLEOTIDE SEQUENCE [LARGE SCALE GENOMIC DNA]</scope>
    <source>
        <strain evidence="1 2">PNG5-198</strain>
    </source>
</reference>
<protein>
    <submittedName>
        <fullName evidence="1">Uncharacterized protein</fullName>
    </submittedName>
</protein>
<evidence type="ECO:0000313" key="2">
    <source>
        <dbReference type="Proteomes" id="UP000186657"/>
    </source>
</evidence>
<dbReference type="EMBL" id="MKZS01000001">
    <property type="protein sequence ID" value="OLT62261.1"/>
    <property type="molecule type" value="Genomic_DNA"/>
</dbReference>
<accession>A0A1U7N8I8</accession>
<gene>
    <name evidence="1" type="ORF">BJP37_27820</name>
</gene>
<proteinExistence type="predicted"/>
<keyword evidence="2" id="KW-1185">Reference proteome</keyword>
<dbReference type="AlphaFoldDB" id="A0A1U7N8I8"/>